<gene>
    <name evidence="1" type="ORF">BK658_02255</name>
</gene>
<evidence type="ECO:0000313" key="1">
    <source>
        <dbReference type="EMBL" id="RON05145.1"/>
    </source>
</evidence>
<dbReference type="AlphaFoldDB" id="A0A423H088"/>
<name>A0A423H088_9PSED</name>
<protein>
    <recommendedName>
        <fullName evidence="3">Phage protein</fullName>
    </recommendedName>
</protein>
<organism evidence="1 2">
    <name type="scientific">Pseudomonas brassicacearum</name>
    <dbReference type="NCBI Taxonomy" id="930166"/>
    <lineage>
        <taxon>Bacteria</taxon>
        <taxon>Pseudomonadati</taxon>
        <taxon>Pseudomonadota</taxon>
        <taxon>Gammaproteobacteria</taxon>
        <taxon>Pseudomonadales</taxon>
        <taxon>Pseudomonadaceae</taxon>
        <taxon>Pseudomonas</taxon>
    </lineage>
</organism>
<comment type="caution">
    <text evidence="1">The sequence shown here is derived from an EMBL/GenBank/DDBJ whole genome shotgun (WGS) entry which is preliminary data.</text>
</comment>
<dbReference type="InterPro" id="IPR014915">
    <property type="entry name" value="Phage_TLS_TfmB"/>
</dbReference>
<dbReference type="RefSeq" id="WP_404943161.1">
    <property type="nucleotide sequence ID" value="NZ_MOBI01000003.1"/>
</dbReference>
<dbReference type="Proteomes" id="UP000284684">
    <property type="component" value="Unassembled WGS sequence"/>
</dbReference>
<accession>A0A423H088</accession>
<reference evidence="1 2" key="1">
    <citation type="submission" date="2016-10" db="EMBL/GenBank/DDBJ databases">
        <title>Comparative genome analysis of multiple Pseudomonas spp. focuses on biocontrol and plant growth promoting traits.</title>
        <authorList>
            <person name="Tao X.-Y."/>
            <person name="Taylor C.G."/>
        </authorList>
    </citation>
    <scope>NUCLEOTIDE SEQUENCE [LARGE SCALE GENOMIC DNA]</scope>
    <source>
        <strain evidence="1 2">37D10</strain>
    </source>
</reference>
<evidence type="ECO:0008006" key="3">
    <source>
        <dbReference type="Google" id="ProtNLM"/>
    </source>
</evidence>
<dbReference type="Pfam" id="PF08809">
    <property type="entry name" value="DUF1799"/>
    <property type="match status" value="1"/>
</dbReference>
<dbReference type="EMBL" id="MOBI01000003">
    <property type="protein sequence ID" value="RON05145.1"/>
    <property type="molecule type" value="Genomic_DNA"/>
</dbReference>
<proteinExistence type="predicted"/>
<sequence>MYEPGPSAEALAAFGLSLRDLPEETCEVWPDVWSAFQVFEAMSTQWRTGACGATGLDYTSIRDVAGFLGLTRDQVTDIFHDLRVMEAEALRVMAEQRGNK</sequence>
<evidence type="ECO:0000313" key="2">
    <source>
        <dbReference type="Proteomes" id="UP000284684"/>
    </source>
</evidence>